<evidence type="ECO:0000259" key="3">
    <source>
        <dbReference type="SMART" id="SM00088"/>
    </source>
</evidence>
<accession>L8Y5E8</accession>
<dbReference type="InterPro" id="IPR045237">
    <property type="entry name" value="COPS7/eIF3m"/>
</dbReference>
<dbReference type="SMART" id="SM00088">
    <property type="entry name" value="PINT"/>
    <property type="match status" value="1"/>
</dbReference>
<feature type="compositionally biased region" description="Basic and acidic residues" evidence="2">
    <location>
        <begin position="167"/>
        <end position="180"/>
    </location>
</feature>
<sequence length="196" mass="21923">MAGEQKPSSNLLEQFILLAKGTSGSALTTLIGQVLEAPGVYVFGELLELANVQECIPYSVLLKDLEMRNLRELEDLIIEAVYTDIIQGKLDQRNQLLEVDFCIGRDIRKKDINNIVKTLHECESKFWQVSGACSLSSQFCISLQVTNIKKTLKATASSSAQEMEQQLTERECPPHAEQRQPTKKMSKVKGLVSSRH</sequence>
<evidence type="ECO:0000313" key="5">
    <source>
        <dbReference type="Proteomes" id="UP000011518"/>
    </source>
</evidence>
<comment type="similarity">
    <text evidence="1">Belongs to the CSN7/EIF3M family. CSN7 subfamily.</text>
</comment>
<dbReference type="Pfam" id="PF22061">
    <property type="entry name" value="CSN7_HB_subdom"/>
    <property type="match status" value="1"/>
</dbReference>
<feature type="domain" description="PCI" evidence="3">
    <location>
        <begin position="29"/>
        <end position="122"/>
    </location>
</feature>
<dbReference type="PANTHER" id="PTHR15350:SF8">
    <property type="entry name" value="COP9 SIGNALOSOME COMPLEX SUBUNIT 7B"/>
    <property type="match status" value="1"/>
</dbReference>
<reference evidence="5" key="2">
    <citation type="journal article" date="2013" name="Nat. Commun.">
        <title>Genome of the Chinese tree shrew.</title>
        <authorList>
            <person name="Fan Y."/>
            <person name="Huang Z.Y."/>
            <person name="Cao C.C."/>
            <person name="Chen C.S."/>
            <person name="Chen Y.X."/>
            <person name="Fan D.D."/>
            <person name="He J."/>
            <person name="Hou H.L."/>
            <person name="Hu L."/>
            <person name="Hu X.T."/>
            <person name="Jiang X.T."/>
            <person name="Lai R."/>
            <person name="Lang Y.S."/>
            <person name="Liang B."/>
            <person name="Liao S.G."/>
            <person name="Mu D."/>
            <person name="Ma Y.Y."/>
            <person name="Niu Y.Y."/>
            <person name="Sun X.Q."/>
            <person name="Xia J.Q."/>
            <person name="Xiao J."/>
            <person name="Xiong Z.Q."/>
            <person name="Xu L."/>
            <person name="Yang L."/>
            <person name="Zhang Y."/>
            <person name="Zhao W."/>
            <person name="Zhao X.D."/>
            <person name="Zheng Y.T."/>
            <person name="Zhou J.M."/>
            <person name="Zhu Y.B."/>
            <person name="Zhang G.J."/>
            <person name="Wang J."/>
            <person name="Yao Y.G."/>
        </authorList>
    </citation>
    <scope>NUCLEOTIDE SEQUENCE [LARGE SCALE GENOMIC DNA]</scope>
</reference>
<feature type="region of interest" description="Disordered" evidence="2">
    <location>
        <begin position="159"/>
        <end position="196"/>
    </location>
</feature>
<evidence type="ECO:0000313" key="4">
    <source>
        <dbReference type="EMBL" id="ELV09586.1"/>
    </source>
</evidence>
<organism evidence="4 5">
    <name type="scientific">Tupaia chinensis</name>
    <name type="common">Chinese tree shrew</name>
    <name type="synonym">Tupaia belangeri chinensis</name>
    <dbReference type="NCBI Taxonomy" id="246437"/>
    <lineage>
        <taxon>Eukaryota</taxon>
        <taxon>Metazoa</taxon>
        <taxon>Chordata</taxon>
        <taxon>Craniata</taxon>
        <taxon>Vertebrata</taxon>
        <taxon>Euteleostomi</taxon>
        <taxon>Mammalia</taxon>
        <taxon>Eutheria</taxon>
        <taxon>Euarchontoglires</taxon>
        <taxon>Scandentia</taxon>
        <taxon>Tupaiidae</taxon>
        <taxon>Tupaia</taxon>
    </lineage>
</organism>
<dbReference type="EMBL" id="KB370174">
    <property type="protein sequence ID" value="ELV09586.1"/>
    <property type="molecule type" value="Genomic_DNA"/>
</dbReference>
<dbReference type="Pfam" id="PF01399">
    <property type="entry name" value="PCI"/>
    <property type="match status" value="1"/>
</dbReference>
<dbReference type="InterPro" id="IPR000717">
    <property type="entry name" value="PCI_dom"/>
</dbReference>
<dbReference type="GO" id="GO:0008180">
    <property type="term" value="C:COP9 signalosome"/>
    <property type="evidence" value="ECO:0007669"/>
    <property type="project" value="TreeGrafter"/>
</dbReference>
<gene>
    <name evidence="4" type="ORF">TREES_T100019092</name>
</gene>
<name>L8Y5E8_TUPCH</name>
<dbReference type="Proteomes" id="UP000011518">
    <property type="component" value="Unassembled WGS sequence"/>
</dbReference>
<protein>
    <submittedName>
        <fullName evidence="4">COP9 signalosome complex subunit 7b</fullName>
    </submittedName>
</protein>
<evidence type="ECO:0000256" key="1">
    <source>
        <dbReference type="ARBA" id="ARBA00008482"/>
    </source>
</evidence>
<reference evidence="5" key="1">
    <citation type="submission" date="2012-07" db="EMBL/GenBank/DDBJ databases">
        <title>Genome of the Chinese tree shrew, a rising model animal genetically related to primates.</title>
        <authorList>
            <person name="Zhang G."/>
            <person name="Fan Y."/>
            <person name="Yao Y."/>
            <person name="Huang Z."/>
        </authorList>
    </citation>
    <scope>NUCLEOTIDE SEQUENCE [LARGE SCALE GENOMIC DNA]</scope>
</reference>
<dbReference type="InParanoid" id="L8Y5E8"/>
<dbReference type="STRING" id="246437.L8Y5E8"/>
<dbReference type="AlphaFoldDB" id="L8Y5E8"/>
<evidence type="ECO:0000256" key="2">
    <source>
        <dbReference type="SAM" id="MobiDB-lite"/>
    </source>
</evidence>
<dbReference type="PANTHER" id="PTHR15350">
    <property type="entry name" value="COP9 SIGNALOSOME COMPLEX SUBUNIT 7/DENDRITIC CELL PROTEIN GA17"/>
    <property type="match status" value="1"/>
</dbReference>
<proteinExistence type="inferred from homology"/>
<keyword evidence="5" id="KW-1185">Reference proteome</keyword>